<dbReference type="GO" id="GO:0031969">
    <property type="term" value="C:chloroplast membrane"/>
    <property type="evidence" value="ECO:0007669"/>
    <property type="project" value="TreeGrafter"/>
</dbReference>
<dbReference type="STRING" id="1194695.A0A5D3CSM9"/>
<reference evidence="5 6" key="1">
    <citation type="submission" date="2019-08" db="EMBL/GenBank/DDBJ databases">
        <title>Draft genome sequences of two oriental melons (Cucumis melo L. var makuwa).</title>
        <authorList>
            <person name="Kwon S.-Y."/>
        </authorList>
    </citation>
    <scope>NUCLEOTIDE SEQUENCE [LARGE SCALE GENOMIC DNA]</scope>
    <source>
        <strain evidence="6">cv. Chang Bougi</strain>
        <strain evidence="5">cv. SW 3</strain>
        <tissue evidence="4">Leaf</tissue>
    </source>
</reference>
<dbReference type="Gene3D" id="3.40.50.300">
    <property type="entry name" value="P-loop containing nucleotide triphosphate hydrolases"/>
    <property type="match status" value="1"/>
</dbReference>
<dbReference type="EMBL" id="SSTE01007195">
    <property type="protein sequence ID" value="KAA0057309.1"/>
    <property type="molecule type" value="Genomic_DNA"/>
</dbReference>
<dbReference type="SUPFAM" id="SSF52540">
    <property type="entry name" value="P-loop containing nucleoside triphosphate hydrolases"/>
    <property type="match status" value="1"/>
</dbReference>
<name>A0A5D3CSM9_CUCMM</name>
<dbReference type="Pfam" id="PF01926">
    <property type="entry name" value="MMR_HSR1"/>
    <property type="match status" value="1"/>
</dbReference>
<evidence type="ECO:0000313" key="6">
    <source>
        <dbReference type="Proteomes" id="UP000321947"/>
    </source>
</evidence>
<dbReference type="NCBIfam" id="TIGR00231">
    <property type="entry name" value="small_GTP"/>
    <property type="match status" value="1"/>
</dbReference>
<organism evidence="4 6">
    <name type="scientific">Cucumis melo var. makuwa</name>
    <name type="common">Oriental melon</name>
    <dbReference type="NCBI Taxonomy" id="1194695"/>
    <lineage>
        <taxon>Eukaryota</taxon>
        <taxon>Viridiplantae</taxon>
        <taxon>Streptophyta</taxon>
        <taxon>Embryophyta</taxon>
        <taxon>Tracheophyta</taxon>
        <taxon>Spermatophyta</taxon>
        <taxon>Magnoliopsida</taxon>
        <taxon>eudicotyledons</taxon>
        <taxon>Gunneridae</taxon>
        <taxon>Pentapetalae</taxon>
        <taxon>rosids</taxon>
        <taxon>fabids</taxon>
        <taxon>Cucurbitales</taxon>
        <taxon>Cucurbitaceae</taxon>
        <taxon>Benincaseae</taxon>
        <taxon>Cucumis</taxon>
    </lineage>
</organism>
<evidence type="ECO:0000313" key="3">
    <source>
        <dbReference type="EMBL" id="KAA0057309.1"/>
    </source>
</evidence>
<evidence type="ECO:0000313" key="4">
    <source>
        <dbReference type="EMBL" id="TYK13426.1"/>
    </source>
</evidence>
<dbReference type="EMBL" id="SSTD01010068">
    <property type="protein sequence ID" value="TYK13426.1"/>
    <property type="molecule type" value="Genomic_DNA"/>
</dbReference>
<dbReference type="Proteomes" id="UP000321393">
    <property type="component" value="Unassembled WGS sequence"/>
</dbReference>
<proteinExistence type="predicted"/>
<dbReference type="InterPro" id="IPR036206">
    <property type="entry name" value="ThiamineP_synth_sf"/>
</dbReference>
<dbReference type="InterPro" id="IPR006073">
    <property type="entry name" value="GTP-bd"/>
</dbReference>
<keyword evidence="4" id="KW-0472">Membrane</keyword>
<dbReference type="CDD" id="cd09912">
    <property type="entry name" value="DLP_2"/>
    <property type="match status" value="1"/>
</dbReference>
<dbReference type="PANTHER" id="PTHR43681:SF1">
    <property type="entry name" value="SARCALUMENIN"/>
    <property type="match status" value="1"/>
</dbReference>
<dbReference type="SUPFAM" id="SSF51391">
    <property type="entry name" value="Thiamin phosphate synthase"/>
    <property type="match status" value="1"/>
</dbReference>
<dbReference type="InterPro" id="IPR013785">
    <property type="entry name" value="Aldolase_TIM"/>
</dbReference>
<protein>
    <submittedName>
        <fullName evidence="3 4">Transmembrane GTPase FZO-like</fullName>
    </submittedName>
</protein>
<dbReference type="OrthoDB" id="422720at2759"/>
<evidence type="ECO:0000259" key="2">
    <source>
        <dbReference type="Pfam" id="PF01926"/>
    </source>
</evidence>
<dbReference type="InterPro" id="IPR051943">
    <property type="entry name" value="TRAFAC_Dynamin-like_GTPase"/>
</dbReference>
<dbReference type="AlphaFoldDB" id="A0A5D3CSM9"/>
<evidence type="ECO:0000256" key="1">
    <source>
        <dbReference type="SAM" id="SignalP"/>
    </source>
</evidence>
<keyword evidence="4" id="KW-0812">Transmembrane</keyword>
<feature type="domain" description="G" evidence="2">
    <location>
        <begin position="423"/>
        <end position="556"/>
    </location>
</feature>
<dbReference type="GO" id="GO:0005525">
    <property type="term" value="F:GTP binding"/>
    <property type="evidence" value="ECO:0007669"/>
    <property type="project" value="InterPro"/>
</dbReference>
<feature type="chain" id="PRO_5042723148" evidence="1">
    <location>
        <begin position="27"/>
        <end position="959"/>
    </location>
</feature>
<gene>
    <name evidence="4" type="ORF">E5676_scaffold496G00450</name>
    <name evidence="3" type="ORF">E6C27_scaffold280G001540</name>
</gene>
<dbReference type="GO" id="GO:0010027">
    <property type="term" value="P:thylakoid membrane organization"/>
    <property type="evidence" value="ECO:0007669"/>
    <property type="project" value="TreeGrafter"/>
</dbReference>
<evidence type="ECO:0000313" key="5">
    <source>
        <dbReference type="Proteomes" id="UP000321393"/>
    </source>
</evidence>
<sequence>MPSDEVLRGAHRLLLLVLSLLHNSEGVRSTGHALLQRSHTAQAELHIPILMEMRILHHNSVFRIHSSPLFLKSTPFFQMHPPLLKTSPRRHHRFSINSVSENPFQSSQSIPKTPEKLQPRTLFPSGFKRPEIKVPCVVLQLDAAEVLAGDNALDLIDRAVSKWVGIVVLNSGEGGGGKLYEAACKLKSIVGDRAYLLIAERVDIATAVGASGVVLSDQGLPPIVARNTMLDSTSDSLFLPLVARNVKSSISAVNASKSEGADFLLYDFDEEKLELTTDSVFKNVKIPIFILFSSYGADVTFHEALKWLEFGASGVVISLQALRLLSNDDVGKLFDSIFTENGRKEDDIESSNSSSLFNIGNGALGTTQVAGFANLEAREKQVVETEKLVLREAINVIQKAAPLMEEISLLNDSVSQIDEPFMLAIVGEFNSGKSTVINALLGRRYLKDGVIPTTNEITFLRFSELNSNEQQRCERHPDGQYICYLPAPILNEMNIVDTPGTNVILERQQRLTEEFVPRADLLLFVISADRPLTESEVNFLRYTQQWKKKVVFVLNKSDLYQNSHELEEALSFVKENAAKLLNTEHVFVFPVSARSALDEKLSATLEGGEVVSPSSSYWRSSSFHELENFLYSFLDGSTSNGKERMKLKLQTPVSIAERLLSAAETLVGQEIRFAKQDLASLNELVDGVRNYGSKMENESITWRRQALSLIDSTQSRIMKLVESTLQLSNLDIAAYYVLKGEKTTTLSATSKIQNDIISPALADVQKLLQDYESWLQSGNANEGTVYQESLQKLWPSIVFPATQMHLETYELLKKVDDLSLKVIKNFSPSAASKLFDQEIREAFLGTFGGLGAAGLSASLLTTVLPTTIEDLLALGLCSAGGFLAISNFPSRRQQLVSKVKRTADGFARELEAAMQEDLNEAVRNLETFVSVISKPYRDDAQNRSYRRKVEGQHGQRLWT</sequence>
<dbReference type="InterPro" id="IPR027417">
    <property type="entry name" value="P-loop_NTPase"/>
</dbReference>
<accession>A0A5D3CSM9</accession>
<keyword evidence="1" id="KW-0732">Signal</keyword>
<dbReference type="PANTHER" id="PTHR43681">
    <property type="entry name" value="TRANSMEMBRANE GTPASE FZO"/>
    <property type="match status" value="1"/>
</dbReference>
<feature type="signal peptide" evidence="1">
    <location>
        <begin position="1"/>
        <end position="26"/>
    </location>
</feature>
<dbReference type="Gene3D" id="3.20.20.70">
    <property type="entry name" value="Aldolase class I"/>
    <property type="match status" value="1"/>
</dbReference>
<dbReference type="FunFam" id="3.40.50.300:FF:001052">
    <property type="entry name" value="Probable transmembrane GTPase FZO-like, chloroplastic"/>
    <property type="match status" value="1"/>
</dbReference>
<dbReference type="FunFam" id="3.20.20.70:FF:000243">
    <property type="entry name" value="Probable transmembrane GTPase FZO-like, chloroplastic"/>
    <property type="match status" value="1"/>
</dbReference>
<dbReference type="InterPro" id="IPR005225">
    <property type="entry name" value="Small_GTP-bd"/>
</dbReference>
<dbReference type="Proteomes" id="UP000321947">
    <property type="component" value="Unassembled WGS sequence"/>
</dbReference>
<comment type="caution">
    <text evidence="4">The sequence shown here is derived from an EMBL/GenBank/DDBJ whole genome shotgun (WGS) entry which is preliminary data.</text>
</comment>